<sequence>MGIREIEFERRKIKQKQQEFNREKERKKITTLKKLKKTVAEIKATQAFGESKKYKTYFFEKDEDIDVESYLFDNSPQFNTPLQKAQQIQLQRRQNLLNKLNQVIQQRNEEQLKEKRLLRKFPELSDIQIEDKDINLDLIEDEAEEDHEFEEWNWWKRNKLQTLIETEEQKQERKAKKRKQMKSASKLSMLQQLPSSSLNGEQKDPETQSQQNYPQTPRTSRSIASSKYNTMKFKYIDEDDITDDDRDQFNYRYFYGIWLFDMDKQEARDREIWPPLPGTRKRMKLVHLEPARDTQNNNQSVDDQKTNGSSTGRTNGDNEQDQDDEEDEDDNDNDEEDDEDQWEYEEVSNGDGTKSSIKKRKKNSKIGSSSSGASIAQYDRRQSKIPKSKKKKKKSKKEINLEGTVHLNKLEVLHIQEVHLLLDQISRKEDNLKFQVHKMICNKV</sequence>
<evidence type="ECO:0000313" key="3">
    <source>
        <dbReference type="Proteomes" id="UP000324800"/>
    </source>
</evidence>
<gene>
    <name evidence="2" type="ORF">EZS28_034572</name>
</gene>
<evidence type="ECO:0000256" key="1">
    <source>
        <dbReference type="SAM" id="MobiDB-lite"/>
    </source>
</evidence>
<dbReference type="AlphaFoldDB" id="A0A5J4UIN7"/>
<feature type="compositionally biased region" description="Polar residues" evidence="1">
    <location>
        <begin position="207"/>
        <end position="225"/>
    </location>
</feature>
<feature type="compositionally biased region" description="Basic residues" evidence="1">
    <location>
        <begin position="383"/>
        <end position="396"/>
    </location>
</feature>
<feature type="compositionally biased region" description="Low complexity" evidence="1">
    <location>
        <begin position="365"/>
        <end position="375"/>
    </location>
</feature>
<accession>A0A5J4UIN7</accession>
<reference evidence="2 3" key="1">
    <citation type="submission" date="2019-03" db="EMBL/GenBank/DDBJ databases">
        <title>Single cell metagenomics reveals metabolic interactions within the superorganism composed of flagellate Streblomastix strix and complex community of Bacteroidetes bacteria on its surface.</title>
        <authorList>
            <person name="Treitli S.C."/>
            <person name="Kolisko M."/>
            <person name="Husnik F."/>
            <person name="Keeling P."/>
            <person name="Hampl V."/>
        </authorList>
    </citation>
    <scope>NUCLEOTIDE SEQUENCE [LARGE SCALE GENOMIC DNA]</scope>
    <source>
        <strain evidence="2">ST1C</strain>
    </source>
</reference>
<protein>
    <submittedName>
        <fullName evidence="2">Uncharacterized protein</fullName>
    </submittedName>
</protein>
<feature type="region of interest" description="Disordered" evidence="1">
    <location>
        <begin position="290"/>
        <end position="397"/>
    </location>
</feature>
<evidence type="ECO:0000313" key="2">
    <source>
        <dbReference type="EMBL" id="KAA6369901.1"/>
    </source>
</evidence>
<feature type="compositionally biased region" description="Polar residues" evidence="1">
    <location>
        <begin position="293"/>
        <end position="315"/>
    </location>
</feature>
<comment type="caution">
    <text evidence="2">The sequence shown here is derived from an EMBL/GenBank/DDBJ whole genome shotgun (WGS) entry which is preliminary data.</text>
</comment>
<proteinExistence type="predicted"/>
<name>A0A5J4UIN7_9EUKA</name>
<dbReference type="EMBL" id="SNRW01015909">
    <property type="protein sequence ID" value="KAA6369901.1"/>
    <property type="molecule type" value="Genomic_DNA"/>
</dbReference>
<feature type="compositionally biased region" description="Acidic residues" evidence="1">
    <location>
        <begin position="318"/>
        <end position="348"/>
    </location>
</feature>
<feature type="region of interest" description="Disordered" evidence="1">
    <location>
        <begin position="167"/>
        <end position="225"/>
    </location>
</feature>
<organism evidence="2 3">
    <name type="scientific">Streblomastix strix</name>
    <dbReference type="NCBI Taxonomy" id="222440"/>
    <lineage>
        <taxon>Eukaryota</taxon>
        <taxon>Metamonada</taxon>
        <taxon>Preaxostyla</taxon>
        <taxon>Oxymonadida</taxon>
        <taxon>Streblomastigidae</taxon>
        <taxon>Streblomastix</taxon>
    </lineage>
</organism>
<feature type="compositionally biased region" description="Low complexity" evidence="1">
    <location>
        <begin position="182"/>
        <end position="198"/>
    </location>
</feature>
<dbReference type="Proteomes" id="UP000324800">
    <property type="component" value="Unassembled WGS sequence"/>
</dbReference>